<evidence type="ECO:0000256" key="8">
    <source>
        <dbReference type="HAMAP-Rule" id="MF_00530"/>
    </source>
</evidence>
<keyword evidence="8" id="KW-1003">Cell membrane</keyword>
<evidence type="ECO:0000256" key="3">
    <source>
        <dbReference type="ARBA" id="ARBA00005712"/>
    </source>
</evidence>
<dbReference type="Proteomes" id="UP001207918">
    <property type="component" value="Unassembled WGS sequence"/>
</dbReference>
<dbReference type="CDD" id="cd12152">
    <property type="entry name" value="F1-ATPase_delta"/>
    <property type="match status" value="1"/>
</dbReference>
<keyword evidence="8" id="KW-0375">Hydrogen ion transport</keyword>
<organism evidence="10 11">
    <name type="scientific">Fodinibius salsisoli</name>
    <dbReference type="NCBI Taxonomy" id="2820877"/>
    <lineage>
        <taxon>Bacteria</taxon>
        <taxon>Pseudomonadati</taxon>
        <taxon>Balneolota</taxon>
        <taxon>Balneolia</taxon>
        <taxon>Balneolales</taxon>
        <taxon>Balneolaceae</taxon>
        <taxon>Fodinibius</taxon>
    </lineage>
</organism>
<keyword evidence="11" id="KW-1185">Reference proteome</keyword>
<comment type="caution">
    <text evidence="10">The sequence shown here is derived from an EMBL/GenBank/DDBJ whole genome shotgun (WGS) entry which is preliminary data.</text>
</comment>
<dbReference type="NCBIfam" id="TIGR03166">
    <property type="entry name" value="alt_F1F0_F1_eps"/>
    <property type="match status" value="1"/>
</dbReference>
<evidence type="ECO:0000256" key="1">
    <source>
        <dbReference type="ARBA" id="ARBA00003543"/>
    </source>
</evidence>
<dbReference type="Pfam" id="PF02823">
    <property type="entry name" value="ATP-synt_DE_N"/>
    <property type="match status" value="1"/>
</dbReference>
<evidence type="ECO:0000259" key="9">
    <source>
        <dbReference type="Pfam" id="PF02823"/>
    </source>
</evidence>
<dbReference type="HAMAP" id="MF_00530">
    <property type="entry name" value="ATP_synth_epsil_bac"/>
    <property type="match status" value="1"/>
</dbReference>
<evidence type="ECO:0000256" key="5">
    <source>
        <dbReference type="ARBA" id="ARBA00023065"/>
    </source>
</evidence>
<dbReference type="InterPro" id="IPR001469">
    <property type="entry name" value="ATP_synth_F1_dsu/esu"/>
</dbReference>
<comment type="function">
    <text evidence="1 8">Produces ATP from ADP in the presence of a proton gradient across the membrane.</text>
</comment>
<keyword evidence="5 8" id="KW-0406">Ion transport</keyword>
<accession>A0ABT3PIW0</accession>
<name>A0ABT3PIW0_9BACT</name>
<dbReference type="EMBL" id="JAGGJA010000002">
    <property type="protein sequence ID" value="MCW9705852.1"/>
    <property type="molecule type" value="Genomic_DNA"/>
</dbReference>
<sequence>MNRNTMTLKVMEPEQILIEQEVEKVIAEGTMGSFCLKPNHIDYVSALKSGILLYQADGKKNYVAVNEGILVKYGGRVLVSVLNAIKGTGPEPLAGLEQAVREKFHKTEALAKAAEIALKSMEADLLLHFIELEKRR</sequence>
<comment type="subcellular location">
    <subcellularLocation>
        <location evidence="8">Cell membrane</location>
        <topology evidence="8">Peripheral membrane protein</topology>
    </subcellularLocation>
    <subcellularLocation>
        <location evidence="2">Endomembrane system</location>
        <topology evidence="2">Peripheral membrane protein</topology>
    </subcellularLocation>
</comment>
<feature type="domain" description="ATP synthase F1 complex delta/epsilon subunit N-terminal" evidence="9">
    <location>
        <begin position="6"/>
        <end position="82"/>
    </location>
</feature>
<keyword evidence="6 8" id="KW-0472">Membrane</keyword>
<comment type="similarity">
    <text evidence="3 8">Belongs to the ATPase epsilon chain family.</text>
</comment>
<evidence type="ECO:0000256" key="4">
    <source>
        <dbReference type="ARBA" id="ARBA00022448"/>
    </source>
</evidence>
<evidence type="ECO:0000313" key="11">
    <source>
        <dbReference type="Proteomes" id="UP001207918"/>
    </source>
</evidence>
<dbReference type="InterPro" id="IPR020546">
    <property type="entry name" value="ATP_synth_F1_dsu/esu_N"/>
</dbReference>
<dbReference type="Gene3D" id="2.60.15.10">
    <property type="entry name" value="F0F1 ATP synthase delta/epsilon subunit, N-terminal"/>
    <property type="match status" value="1"/>
</dbReference>
<comment type="subunit">
    <text evidence="8">F-type ATPases have 2 components, CF(1) - the catalytic core - and CF(0) - the membrane proton channel. CF(1) has five subunits: alpha(3), beta(3), gamma(1), delta(1), epsilon(1). CF(0) has three main subunits: a, b and c.</text>
</comment>
<proteinExistence type="inferred from homology"/>
<evidence type="ECO:0000313" key="10">
    <source>
        <dbReference type="EMBL" id="MCW9705852.1"/>
    </source>
</evidence>
<keyword evidence="4 8" id="KW-0813">Transport</keyword>
<dbReference type="InterPro" id="IPR024037">
    <property type="entry name" value="Alt_ATP_synth_F1_esu"/>
</dbReference>
<evidence type="ECO:0000256" key="7">
    <source>
        <dbReference type="ARBA" id="ARBA00023196"/>
    </source>
</evidence>
<dbReference type="InterPro" id="IPR036771">
    <property type="entry name" value="ATPsynth_dsu/esu_N"/>
</dbReference>
<dbReference type="RefSeq" id="WP_265764530.1">
    <property type="nucleotide sequence ID" value="NZ_JAGGJA010000002.1"/>
</dbReference>
<protein>
    <recommendedName>
        <fullName evidence="8">ATP synthase epsilon chain</fullName>
    </recommendedName>
    <alternativeName>
        <fullName evidence="8">ATP synthase F1 sector epsilon subunit</fullName>
    </alternativeName>
    <alternativeName>
        <fullName evidence="8">F-ATPase epsilon subunit</fullName>
    </alternativeName>
</protein>
<reference evidence="10 11" key="1">
    <citation type="submission" date="2021-03" db="EMBL/GenBank/DDBJ databases">
        <title>Aliifodinibius sp. nov., a new bacterium isolated from saline soil.</title>
        <authorList>
            <person name="Galisteo C."/>
            <person name="De La Haba R."/>
            <person name="Sanchez-Porro C."/>
            <person name="Ventosa A."/>
        </authorList>
    </citation>
    <scope>NUCLEOTIDE SEQUENCE [LARGE SCALE GENOMIC DNA]</scope>
    <source>
        <strain evidence="10 11">1BSP15-2V2</strain>
    </source>
</reference>
<evidence type="ECO:0000256" key="6">
    <source>
        <dbReference type="ARBA" id="ARBA00023136"/>
    </source>
</evidence>
<evidence type="ECO:0000256" key="2">
    <source>
        <dbReference type="ARBA" id="ARBA00004184"/>
    </source>
</evidence>
<keyword evidence="8" id="KW-0066">ATP synthesis</keyword>
<dbReference type="SUPFAM" id="SSF51344">
    <property type="entry name" value="Epsilon subunit of F1F0-ATP synthase N-terminal domain"/>
    <property type="match status" value="1"/>
</dbReference>
<gene>
    <name evidence="8" type="primary">atpC</name>
    <name evidence="10" type="ORF">J6I44_03265</name>
</gene>
<keyword evidence="7 8" id="KW-0139">CF(1)</keyword>